<dbReference type="InterPro" id="IPR013154">
    <property type="entry name" value="ADH-like_N"/>
</dbReference>
<dbReference type="Gene3D" id="3.40.50.720">
    <property type="entry name" value="NAD(P)-binding Rossmann-like Domain"/>
    <property type="match status" value="1"/>
</dbReference>
<dbReference type="PANTHER" id="PTHR43677">
    <property type="entry name" value="SHORT-CHAIN DEHYDROGENASE/REDUCTASE"/>
    <property type="match status" value="1"/>
</dbReference>
<dbReference type="InterPro" id="IPR011032">
    <property type="entry name" value="GroES-like_sf"/>
</dbReference>
<proteinExistence type="predicted"/>
<sequence>MMNATMRVLRVHAWGQTPVLEAAPTPTLGPGESLVRIEAAAVSHLDLTVLSGRFNVRPALPYIGGVEGAGTIERSERFACGTKVAIRGNGLGLSRDGTWAEFVAVPDAALREIPSDLDAATAATAYSPLTTSYIALHDIGRLGAWRIDQATSSDISVAADEVVAVIGAAGAVGSVATQMALAAGARVIGTVSRAERVPFVPAGAETLSLADDAATARLARDQSVTLLIDTIGGAGFSQRLGWVRPGGRAVMVGYTGGTDVTLNLPNWFLGDVALLPVNMLRREARANALIGGLTEQVMRGALALAVERHAMQHAAIAFERLRRGQARGRLALTWTDA</sequence>
<dbReference type="AlphaFoldDB" id="A0A1H2PKR8"/>
<dbReference type="InterPro" id="IPR013149">
    <property type="entry name" value="ADH-like_C"/>
</dbReference>
<dbReference type="EMBL" id="FNLO01000002">
    <property type="protein sequence ID" value="SDV46987.1"/>
    <property type="molecule type" value="Genomic_DNA"/>
</dbReference>
<protein>
    <submittedName>
        <fullName evidence="2">NADPH:quinone reductase</fullName>
    </submittedName>
</protein>
<dbReference type="Gene3D" id="3.90.180.10">
    <property type="entry name" value="Medium-chain alcohol dehydrogenases, catalytic domain"/>
    <property type="match status" value="1"/>
</dbReference>
<dbReference type="InterPro" id="IPR051397">
    <property type="entry name" value="Zn-ADH-like_protein"/>
</dbReference>
<dbReference type="InterPro" id="IPR036291">
    <property type="entry name" value="NAD(P)-bd_dom_sf"/>
</dbReference>
<accession>A0A1H2PKR8</accession>
<dbReference type="Proteomes" id="UP000243719">
    <property type="component" value="Unassembled WGS sequence"/>
</dbReference>
<dbReference type="Pfam" id="PF00107">
    <property type="entry name" value="ADH_zinc_N"/>
    <property type="match status" value="1"/>
</dbReference>
<keyword evidence="3" id="KW-1185">Reference proteome</keyword>
<name>A0A1H2PKR8_9BURK</name>
<evidence type="ECO:0000313" key="3">
    <source>
        <dbReference type="Proteomes" id="UP000243719"/>
    </source>
</evidence>
<dbReference type="SUPFAM" id="SSF50129">
    <property type="entry name" value="GroES-like"/>
    <property type="match status" value="1"/>
</dbReference>
<reference evidence="3" key="1">
    <citation type="submission" date="2016-09" db="EMBL/GenBank/DDBJ databases">
        <authorList>
            <person name="Varghese N."/>
            <person name="Submissions S."/>
        </authorList>
    </citation>
    <scope>NUCLEOTIDE SEQUENCE [LARGE SCALE GENOMIC DNA]</scope>
    <source>
        <strain evidence="3">JS23</strain>
    </source>
</reference>
<dbReference type="RefSeq" id="WP_211435296.1">
    <property type="nucleotide sequence ID" value="NZ_FNLO01000002.1"/>
</dbReference>
<evidence type="ECO:0000259" key="1">
    <source>
        <dbReference type="SMART" id="SM00829"/>
    </source>
</evidence>
<organism evidence="2 3">
    <name type="scientific">Chitinasiproducens palmae</name>
    <dbReference type="NCBI Taxonomy" id="1770053"/>
    <lineage>
        <taxon>Bacteria</taxon>
        <taxon>Pseudomonadati</taxon>
        <taxon>Pseudomonadota</taxon>
        <taxon>Betaproteobacteria</taxon>
        <taxon>Burkholderiales</taxon>
        <taxon>Burkholderiaceae</taxon>
        <taxon>Chitinasiproducens</taxon>
    </lineage>
</organism>
<dbReference type="InterPro" id="IPR020843">
    <property type="entry name" value="ER"/>
</dbReference>
<dbReference type="Pfam" id="PF08240">
    <property type="entry name" value="ADH_N"/>
    <property type="match status" value="1"/>
</dbReference>
<dbReference type="STRING" id="1770053.SAMN05216551_102164"/>
<gene>
    <name evidence="2" type="ORF">SAMN05216551_102164</name>
</gene>
<dbReference type="GO" id="GO:0016491">
    <property type="term" value="F:oxidoreductase activity"/>
    <property type="evidence" value="ECO:0007669"/>
    <property type="project" value="InterPro"/>
</dbReference>
<dbReference type="SMART" id="SM00829">
    <property type="entry name" value="PKS_ER"/>
    <property type="match status" value="1"/>
</dbReference>
<dbReference type="SUPFAM" id="SSF51735">
    <property type="entry name" value="NAD(P)-binding Rossmann-fold domains"/>
    <property type="match status" value="1"/>
</dbReference>
<feature type="domain" description="Enoyl reductase (ER)" evidence="1">
    <location>
        <begin position="15"/>
        <end position="332"/>
    </location>
</feature>
<dbReference type="PANTHER" id="PTHR43677:SF4">
    <property type="entry name" value="QUINONE OXIDOREDUCTASE-LIKE PROTEIN 2"/>
    <property type="match status" value="1"/>
</dbReference>
<evidence type="ECO:0000313" key="2">
    <source>
        <dbReference type="EMBL" id="SDV46987.1"/>
    </source>
</evidence>